<dbReference type="EMBL" id="KL660863">
    <property type="protein sequence ID" value="KFA61256.1"/>
    <property type="molecule type" value="Genomic_DNA"/>
</dbReference>
<feature type="compositionally biased region" description="Basic and acidic residues" evidence="1">
    <location>
        <begin position="77"/>
        <end position="96"/>
    </location>
</feature>
<dbReference type="InParanoid" id="A0A084QBC1"/>
<dbReference type="Proteomes" id="UP000028524">
    <property type="component" value="Unassembled WGS sequence"/>
</dbReference>
<gene>
    <name evidence="2" type="ORF">S40285_10460</name>
</gene>
<feature type="compositionally biased region" description="Basic and acidic residues" evidence="1">
    <location>
        <begin position="126"/>
        <end position="138"/>
    </location>
</feature>
<dbReference type="HOGENOM" id="CLU_1788081_0_0_1"/>
<feature type="region of interest" description="Disordered" evidence="1">
    <location>
        <begin position="1"/>
        <end position="145"/>
    </location>
</feature>
<dbReference type="AlphaFoldDB" id="A0A084QBC1"/>
<evidence type="ECO:0000256" key="1">
    <source>
        <dbReference type="SAM" id="MobiDB-lite"/>
    </source>
</evidence>
<reference evidence="2 3" key="1">
    <citation type="journal article" date="2014" name="BMC Genomics">
        <title>Comparative genome sequencing reveals chemotype-specific gene clusters in the toxigenic black mold Stachybotrys.</title>
        <authorList>
            <person name="Semeiks J."/>
            <person name="Borek D."/>
            <person name="Otwinowski Z."/>
            <person name="Grishin N.V."/>
        </authorList>
    </citation>
    <scope>NUCLEOTIDE SEQUENCE [LARGE SCALE GENOMIC DNA]</scope>
    <source>
        <strain evidence="2 3">IBT 40285</strain>
    </source>
</reference>
<evidence type="ECO:0000313" key="3">
    <source>
        <dbReference type="Proteomes" id="UP000028524"/>
    </source>
</evidence>
<proteinExistence type="predicted"/>
<keyword evidence="3" id="KW-1185">Reference proteome</keyword>
<evidence type="ECO:0000313" key="2">
    <source>
        <dbReference type="EMBL" id="KFA61256.1"/>
    </source>
</evidence>
<protein>
    <submittedName>
        <fullName evidence="2">Uncharacterized protein</fullName>
    </submittedName>
</protein>
<sequence>MEQGRTTKPSAKEDKLPTQVRRRSTLKDFFLPRHKEKQPEPRGWIPVSKGDAAKPSSSSWEDSPPPKKHRGALFAGREAKCTKGSQRHDVGSEKNRWVMLEAEGEVPANEPRTSWRGVASAGAEYRSLEQRSSPSKEREKKHRKH</sequence>
<feature type="compositionally biased region" description="Basic and acidic residues" evidence="1">
    <location>
        <begin position="30"/>
        <end position="40"/>
    </location>
</feature>
<organism evidence="2 3">
    <name type="scientific">Stachybotrys chlorohalonatus (strain IBT 40285)</name>
    <dbReference type="NCBI Taxonomy" id="1283841"/>
    <lineage>
        <taxon>Eukaryota</taxon>
        <taxon>Fungi</taxon>
        <taxon>Dikarya</taxon>
        <taxon>Ascomycota</taxon>
        <taxon>Pezizomycotina</taxon>
        <taxon>Sordariomycetes</taxon>
        <taxon>Hypocreomycetidae</taxon>
        <taxon>Hypocreales</taxon>
        <taxon>Stachybotryaceae</taxon>
        <taxon>Stachybotrys</taxon>
    </lineage>
</organism>
<name>A0A084QBC1_STAC4</name>
<accession>A0A084QBC1</accession>
<dbReference type="OrthoDB" id="10364638at2759"/>